<dbReference type="EMBL" id="JAKUDN010000002">
    <property type="protein sequence ID" value="MCP8352402.1"/>
    <property type="molecule type" value="Genomic_DNA"/>
</dbReference>
<evidence type="ECO:0000256" key="5">
    <source>
        <dbReference type="ARBA" id="ARBA00023274"/>
    </source>
</evidence>
<dbReference type="NCBIfam" id="TIGR00061">
    <property type="entry name" value="L21"/>
    <property type="match status" value="1"/>
</dbReference>
<reference evidence="8 9" key="1">
    <citation type="journal article" date="2022" name="Nat. Microbiol.">
        <title>The microbiome of a bacterivorous marine choanoflagellate contains a resource-demanding obligate bacterial associate.</title>
        <authorList>
            <person name="Needham D.M."/>
            <person name="Poirier C."/>
            <person name="Bachy C."/>
            <person name="George E.E."/>
            <person name="Wilken S."/>
            <person name="Yung C.C.M."/>
            <person name="Limardo A.J."/>
            <person name="Morando M."/>
            <person name="Sudek L."/>
            <person name="Malmstrom R.R."/>
            <person name="Keeling P.J."/>
            <person name="Santoro A.E."/>
            <person name="Worden A.Z."/>
        </authorList>
    </citation>
    <scope>NUCLEOTIDE SEQUENCE [LARGE SCALE GENOMIC DNA]</scope>
    <source>
        <strain evidence="8 9">Comchoano-2</strain>
    </source>
</reference>
<evidence type="ECO:0000256" key="4">
    <source>
        <dbReference type="ARBA" id="ARBA00022980"/>
    </source>
</evidence>
<evidence type="ECO:0000313" key="8">
    <source>
        <dbReference type="EMBL" id="MCP8352402.1"/>
    </source>
</evidence>
<keyword evidence="9" id="KW-1185">Reference proteome</keyword>
<dbReference type="PANTHER" id="PTHR21349">
    <property type="entry name" value="50S RIBOSOMAL PROTEIN L21"/>
    <property type="match status" value="1"/>
</dbReference>
<dbReference type="InterPro" id="IPR028909">
    <property type="entry name" value="bL21-like"/>
</dbReference>
<accession>A0ABT1L5E6</accession>
<evidence type="ECO:0000256" key="7">
    <source>
        <dbReference type="RuleBase" id="RU000562"/>
    </source>
</evidence>
<keyword evidence="5 6" id="KW-0687">Ribonucleoprotein</keyword>
<comment type="function">
    <text evidence="6 7">This protein binds to 23S rRNA in the presence of protein L20.</text>
</comment>
<keyword evidence="2 6" id="KW-0699">rRNA-binding</keyword>
<comment type="caution">
    <text evidence="8">The sequence shown here is derived from an EMBL/GenBank/DDBJ whole genome shotgun (WGS) entry which is preliminary data.</text>
</comment>
<evidence type="ECO:0000256" key="3">
    <source>
        <dbReference type="ARBA" id="ARBA00022884"/>
    </source>
</evidence>
<dbReference type="PANTHER" id="PTHR21349:SF0">
    <property type="entry name" value="LARGE RIBOSOMAL SUBUNIT PROTEIN BL21M"/>
    <property type="match status" value="1"/>
</dbReference>
<protein>
    <recommendedName>
        <fullName evidence="6">Large ribosomal subunit protein bL21</fullName>
    </recommendedName>
</protein>
<dbReference type="HAMAP" id="MF_01363">
    <property type="entry name" value="Ribosomal_bL21"/>
    <property type="match status" value="1"/>
</dbReference>
<gene>
    <name evidence="6 8" type="primary">rplU</name>
    <name evidence="8" type="ORF">MKS91_03745</name>
</gene>
<comment type="similarity">
    <text evidence="1 6 7">Belongs to the bacterial ribosomal protein bL21 family.</text>
</comment>
<evidence type="ECO:0000256" key="1">
    <source>
        <dbReference type="ARBA" id="ARBA00008563"/>
    </source>
</evidence>
<keyword evidence="4 6" id="KW-0689">Ribosomal protein</keyword>
<name>A0ABT1L5E6_9GAMM</name>
<dbReference type="RefSeq" id="WP_258569507.1">
    <property type="nucleotide sequence ID" value="NZ_JAKUDN010000002.1"/>
</dbReference>
<dbReference type="GO" id="GO:0005840">
    <property type="term" value="C:ribosome"/>
    <property type="evidence" value="ECO:0007669"/>
    <property type="project" value="UniProtKB-KW"/>
</dbReference>
<evidence type="ECO:0000313" key="9">
    <source>
        <dbReference type="Proteomes" id="UP001320768"/>
    </source>
</evidence>
<dbReference type="InterPro" id="IPR036164">
    <property type="entry name" value="bL21-like_sf"/>
</dbReference>
<comment type="subunit">
    <text evidence="6">Part of the 50S ribosomal subunit. Contacts protein L20.</text>
</comment>
<dbReference type="Proteomes" id="UP001320768">
    <property type="component" value="Unassembled WGS sequence"/>
</dbReference>
<evidence type="ECO:0000256" key="6">
    <source>
        <dbReference type="HAMAP-Rule" id="MF_01363"/>
    </source>
</evidence>
<dbReference type="InterPro" id="IPR001787">
    <property type="entry name" value="Ribosomal_bL21"/>
</dbReference>
<organism evidence="8 9">
    <name type="scientific">Candidatus Synchoanobacter obligatus</name>
    <dbReference type="NCBI Taxonomy" id="2919597"/>
    <lineage>
        <taxon>Bacteria</taxon>
        <taxon>Pseudomonadati</taxon>
        <taxon>Pseudomonadota</taxon>
        <taxon>Gammaproteobacteria</taxon>
        <taxon>Candidatus Comchoanobacterales</taxon>
        <taxon>Candidatus Comchoanobacteraceae</taxon>
        <taxon>Candidatus Synchoanobacter</taxon>
    </lineage>
</organism>
<dbReference type="SUPFAM" id="SSF141091">
    <property type="entry name" value="L21p-like"/>
    <property type="match status" value="1"/>
</dbReference>
<dbReference type="InterPro" id="IPR018258">
    <property type="entry name" value="Ribosomal_bL21_CS"/>
</dbReference>
<proteinExistence type="inferred from homology"/>
<evidence type="ECO:0000256" key="2">
    <source>
        <dbReference type="ARBA" id="ARBA00022730"/>
    </source>
</evidence>
<keyword evidence="3 6" id="KW-0694">RNA-binding</keyword>
<dbReference type="Pfam" id="PF00829">
    <property type="entry name" value="Ribosomal_L21p"/>
    <property type="match status" value="1"/>
</dbReference>
<dbReference type="PROSITE" id="PS01169">
    <property type="entry name" value="RIBOSOMAL_L21"/>
    <property type="match status" value="1"/>
</dbReference>
<sequence length="119" mass="13296">MLAVIMTGGKQYKVKPDQVIEIDRLKVAEGDSIEFDHVLLVQDGDKTLVGEAVAKARVKATVVMHTRGAKINVIKFKRRKRYMRNLGHKQQYTKVKIVEVLAQPAKKKAASKPKAKSGE</sequence>